<dbReference type="InterPro" id="IPR018976">
    <property type="entry name" value="Imelysin-like"/>
</dbReference>
<gene>
    <name evidence="5" type="ORF">CMC5_035670</name>
</gene>
<feature type="domain" description="Imelysin-like" evidence="4">
    <location>
        <begin position="76"/>
        <end position="381"/>
    </location>
</feature>
<proteinExistence type="predicted"/>
<keyword evidence="2" id="KW-0732">Signal</keyword>
<dbReference type="STRING" id="52.CMC5_035670"/>
<dbReference type="PROSITE" id="PS51257">
    <property type="entry name" value="PROKAR_LIPOPROTEIN"/>
    <property type="match status" value="1"/>
</dbReference>
<dbReference type="EMBL" id="CP012159">
    <property type="protein sequence ID" value="AKT39420.1"/>
    <property type="molecule type" value="Genomic_DNA"/>
</dbReference>
<evidence type="ECO:0000313" key="6">
    <source>
        <dbReference type="Proteomes" id="UP000067626"/>
    </source>
</evidence>
<accession>A0A0K1EEW8</accession>
<evidence type="ECO:0000259" key="4">
    <source>
        <dbReference type="Pfam" id="PF09375"/>
    </source>
</evidence>
<dbReference type="RefSeq" id="WP_082362565.1">
    <property type="nucleotide sequence ID" value="NZ_CP012159.1"/>
</dbReference>
<reference evidence="5 6" key="1">
    <citation type="submission" date="2015-07" db="EMBL/GenBank/DDBJ databases">
        <title>Genome analysis of myxobacterium Chondromyces crocatus Cm c5 reveals a high potential for natural compound synthesis and the genetic basis for the loss of fruiting body formation.</title>
        <authorList>
            <person name="Zaburannyi N."/>
            <person name="Bunk B."/>
            <person name="Maier J."/>
            <person name="Overmann J."/>
            <person name="Mueller R."/>
        </authorList>
    </citation>
    <scope>NUCLEOTIDE SEQUENCE [LARGE SCALE GENOMIC DNA]</scope>
    <source>
        <strain evidence="5 6">Cm c5</strain>
    </source>
</reference>
<evidence type="ECO:0000256" key="3">
    <source>
        <dbReference type="SAM" id="MobiDB-lite"/>
    </source>
</evidence>
<feature type="region of interest" description="Disordered" evidence="3">
    <location>
        <begin position="39"/>
        <end position="59"/>
    </location>
</feature>
<dbReference type="Pfam" id="PF09375">
    <property type="entry name" value="Peptidase_M75"/>
    <property type="match status" value="1"/>
</dbReference>
<protein>
    <recommendedName>
        <fullName evidence="4">Imelysin-like domain-containing protein</fullName>
    </recommendedName>
</protein>
<evidence type="ECO:0000256" key="2">
    <source>
        <dbReference type="ARBA" id="ARBA00022729"/>
    </source>
</evidence>
<evidence type="ECO:0000313" key="5">
    <source>
        <dbReference type="EMBL" id="AKT39420.1"/>
    </source>
</evidence>
<dbReference type="KEGG" id="ccro:CMC5_035670"/>
<comment type="subcellular location">
    <subcellularLocation>
        <location evidence="1">Cell envelope</location>
    </subcellularLocation>
</comment>
<keyword evidence="6" id="KW-1185">Reference proteome</keyword>
<dbReference type="AlphaFoldDB" id="A0A0K1EEW8"/>
<dbReference type="InterPro" id="IPR034984">
    <property type="entry name" value="Imelysin-like_IPPA"/>
</dbReference>
<dbReference type="OrthoDB" id="5497838at2"/>
<evidence type="ECO:0000256" key="1">
    <source>
        <dbReference type="ARBA" id="ARBA00004196"/>
    </source>
</evidence>
<dbReference type="Proteomes" id="UP000067626">
    <property type="component" value="Chromosome"/>
</dbReference>
<dbReference type="CDD" id="cd14659">
    <property type="entry name" value="Imelysin-like_IPPA"/>
    <property type="match status" value="1"/>
</dbReference>
<dbReference type="GO" id="GO:0030313">
    <property type="term" value="C:cell envelope"/>
    <property type="evidence" value="ECO:0007669"/>
    <property type="project" value="UniProtKB-SubCell"/>
</dbReference>
<feature type="compositionally biased region" description="Low complexity" evidence="3">
    <location>
        <begin position="39"/>
        <end position="53"/>
    </location>
</feature>
<organism evidence="5 6">
    <name type="scientific">Chondromyces crocatus</name>
    <dbReference type="NCBI Taxonomy" id="52"/>
    <lineage>
        <taxon>Bacteria</taxon>
        <taxon>Pseudomonadati</taxon>
        <taxon>Myxococcota</taxon>
        <taxon>Polyangia</taxon>
        <taxon>Polyangiales</taxon>
        <taxon>Polyangiaceae</taxon>
        <taxon>Chondromyces</taxon>
    </lineage>
</organism>
<dbReference type="InterPro" id="IPR038352">
    <property type="entry name" value="Imelysin_sf"/>
</dbReference>
<sequence length="423" mass="44037">MRRSRDVRLLAGAPIAAGFVLYALSSGCERVSYYSISGGDPSGPGAPTTTTTGPGAGPGTEVTRAQVLAAVGACAAPLYQSVATAVAEFDTATRAAVGGDAEARTTAREAWTKTIGLWQQAEVIRIGAAGPAALPHGQALRDYMYSWPLTSRCLMEQTLTSKAYEAPTFAQTALINMRGLAAAEYLLFYEGSDNACNATASINSAGTWAALGAAEIAARKAAYAAVVTTDLTARSRQLADSWAPDQGNFGAILGAAGTSGSPFASAQAALNAVSDGMFYVEREVKDMKLGRPLGVWGECASTSCPEAVESRYALIAAEHVKNNLIGFRRLFAGCEESENIGFDDLLVSIGAGSLAERMTADVDGAIATAEAMSNPDLVEGLSTRRSEVEALHASVKRITDALKTEFVSVLDLELPQVVEGDND</sequence>
<dbReference type="Gene3D" id="1.20.1420.20">
    <property type="entry name" value="M75 peptidase, HXXE motif"/>
    <property type="match status" value="1"/>
</dbReference>
<name>A0A0K1EEW8_CHOCO</name>